<protein>
    <submittedName>
        <fullName evidence="3">Fatty acid desaturase</fullName>
    </submittedName>
</protein>
<dbReference type="RefSeq" id="WP_230851159.1">
    <property type="nucleotide sequence ID" value="NZ_CDQJ01000001.1"/>
</dbReference>
<dbReference type="Proteomes" id="UP001143674">
    <property type="component" value="Unassembled WGS sequence"/>
</dbReference>
<keyword evidence="1" id="KW-1133">Transmembrane helix</keyword>
<dbReference type="InterPro" id="IPR005804">
    <property type="entry name" value="FA_desaturase_dom"/>
</dbReference>
<organism evidence="3 4">
    <name type="scientific">Ralstonia solanacearum</name>
    <name type="common">Pseudomonas solanacearum</name>
    <dbReference type="NCBI Taxonomy" id="305"/>
    <lineage>
        <taxon>Bacteria</taxon>
        <taxon>Pseudomonadati</taxon>
        <taxon>Pseudomonadota</taxon>
        <taxon>Betaproteobacteria</taxon>
        <taxon>Burkholderiales</taxon>
        <taxon>Burkholderiaceae</taxon>
        <taxon>Ralstonia</taxon>
        <taxon>Ralstonia solanacearum species complex</taxon>
    </lineage>
</organism>
<feature type="domain" description="Fatty acid desaturase" evidence="2">
    <location>
        <begin position="97"/>
        <end position="327"/>
    </location>
</feature>
<evidence type="ECO:0000313" key="3">
    <source>
        <dbReference type="EMBL" id="MDB0523633.1"/>
    </source>
</evidence>
<feature type="transmembrane region" description="Helical" evidence="1">
    <location>
        <begin position="238"/>
        <end position="257"/>
    </location>
</feature>
<dbReference type="AlphaFoldDB" id="A0AAE3T667"/>
<evidence type="ECO:0000256" key="1">
    <source>
        <dbReference type="SAM" id="Phobius"/>
    </source>
</evidence>
<dbReference type="Pfam" id="PF00487">
    <property type="entry name" value="FA_desaturase"/>
    <property type="match status" value="1"/>
</dbReference>
<keyword evidence="1" id="KW-0472">Membrane</keyword>
<sequence>MTHVHGAAGLFDRAGRLSAISLMLRVFEKIGERMAYKSIGYHSSMPKEKLAGFRRAFSARNHWIALLYVTCVPVSLLVSGYMAWSFSNDGALGAARWILEAVLCIFFARQLRAMENIVHFGSHLNITSKRKVNDVIVNLAAAMPTFQWVQRYREFHNKHHVLFAGDDDPCKNRIEDINGIRDRVESRQLGLIHGIVYGIYSFYREVGSNRTILLYSLIYHALAYCAISAVNAEFADFFYGRLLFAGLLVLPFLRLVAEWSEHDYAASHMEAHATFNNCSFLDKLIFHPAGDAYHLLHHLYPAIPWWRQGAAHRYLMAEDYNYRTLMHRADFFQRLAIAQHDMSEAK</sequence>
<dbReference type="EMBL" id="JAIVEX010000010">
    <property type="protein sequence ID" value="MDB0523633.1"/>
    <property type="molecule type" value="Genomic_DNA"/>
</dbReference>
<proteinExistence type="predicted"/>
<gene>
    <name evidence="3" type="ORF">LBW55_18680</name>
</gene>
<dbReference type="CDD" id="cd03510">
    <property type="entry name" value="Rhizobitoxine-FADS-like"/>
    <property type="match status" value="1"/>
</dbReference>
<feature type="transmembrane region" description="Helical" evidence="1">
    <location>
        <begin position="212"/>
        <end position="232"/>
    </location>
</feature>
<dbReference type="GO" id="GO:0006629">
    <property type="term" value="P:lipid metabolic process"/>
    <property type="evidence" value="ECO:0007669"/>
    <property type="project" value="InterPro"/>
</dbReference>
<accession>A0AAE3T667</accession>
<keyword evidence="1" id="KW-0812">Transmembrane</keyword>
<feature type="transmembrane region" description="Helical" evidence="1">
    <location>
        <begin position="63"/>
        <end position="84"/>
    </location>
</feature>
<reference evidence="3" key="1">
    <citation type="submission" date="2021-09" db="EMBL/GenBank/DDBJ databases">
        <title>Genomic analysis of Ralstonia spp.</title>
        <authorList>
            <person name="Aburjaile F."/>
            <person name="Ariute J.C."/>
            <person name="Pais A.K.L."/>
            <person name="Albuquerque G.M.R."/>
            <person name="Silva A.M.F."/>
            <person name="Brenig B."/>
            <person name="Azevedo V."/>
            <person name="Matiuzzi M."/>
            <person name="Ramos R."/>
            <person name="Goes-Neto A."/>
            <person name="Soares S."/>
            <person name="Iseppon A.M.B."/>
            <person name="Souza E."/>
            <person name="Gama M."/>
        </authorList>
    </citation>
    <scope>NUCLEOTIDE SEQUENCE</scope>
    <source>
        <strain evidence="3">B4</strain>
    </source>
</reference>
<evidence type="ECO:0000313" key="4">
    <source>
        <dbReference type="Proteomes" id="UP001143674"/>
    </source>
</evidence>
<evidence type="ECO:0000259" key="2">
    <source>
        <dbReference type="Pfam" id="PF00487"/>
    </source>
</evidence>
<name>A0AAE3T667_RALSL</name>
<feature type="transmembrane region" description="Helical" evidence="1">
    <location>
        <begin position="90"/>
        <end position="108"/>
    </location>
</feature>
<comment type="caution">
    <text evidence="3">The sequence shown here is derived from an EMBL/GenBank/DDBJ whole genome shotgun (WGS) entry which is preliminary data.</text>
</comment>